<dbReference type="GO" id="GO:0016791">
    <property type="term" value="F:phosphatase activity"/>
    <property type="evidence" value="ECO:0007669"/>
    <property type="project" value="TreeGrafter"/>
</dbReference>
<keyword evidence="2" id="KW-1185">Reference proteome</keyword>
<dbReference type="InterPro" id="IPR023214">
    <property type="entry name" value="HAD_sf"/>
</dbReference>
<reference evidence="1" key="1">
    <citation type="submission" date="2022-11" db="EMBL/GenBank/DDBJ databases">
        <title>Draft genome sequence of Hoeflea poritis E7-10 and Hoeflea prorocentri PM5-8, separated from scleractinian coral Porites lutea and marine dinoflagellate.</title>
        <authorList>
            <person name="Zhang G."/>
            <person name="Wei Q."/>
            <person name="Cai L."/>
        </authorList>
    </citation>
    <scope>NUCLEOTIDE SEQUENCE</scope>
    <source>
        <strain evidence="1">PM5-8</strain>
    </source>
</reference>
<dbReference type="Pfam" id="PF13242">
    <property type="entry name" value="Hydrolase_like"/>
    <property type="match status" value="1"/>
</dbReference>
<dbReference type="InterPro" id="IPR006357">
    <property type="entry name" value="HAD-SF_hydro_IIA"/>
</dbReference>
<dbReference type="PANTHER" id="PTHR19288">
    <property type="entry name" value="4-NITROPHENYLPHOSPHATASE-RELATED"/>
    <property type="match status" value="1"/>
</dbReference>
<dbReference type="Pfam" id="PF13344">
    <property type="entry name" value="Hydrolase_6"/>
    <property type="match status" value="1"/>
</dbReference>
<proteinExistence type="predicted"/>
<organism evidence="1 2">
    <name type="scientific">Hoeflea prorocentri</name>
    <dbReference type="NCBI Taxonomy" id="1922333"/>
    <lineage>
        <taxon>Bacteria</taxon>
        <taxon>Pseudomonadati</taxon>
        <taxon>Pseudomonadota</taxon>
        <taxon>Alphaproteobacteria</taxon>
        <taxon>Hyphomicrobiales</taxon>
        <taxon>Rhizobiaceae</taxon>
        <taxon>Hoeflea</taxon>
    </lineage>
</organism>
<dbReference type="SUPFAM" id="SSF56784">
    <property type="entry name" value="HAD-like"/>
    <property type="match status" value="1"/>
</dbReference>
<dbReference type="PANTHER" id="PTHR19288:SF46">
    <property type="entry name" value="HALOACID DEHALOGENASE-LIKE HYDROLASE DOMAIN-CONTAINING PROTEIN 2"/>
    <property type="match status" value="1"/>
</dbReference>
<dbReference type="Gene3D" id="3.40.50.1000">
    <property type="entry name" value="HAD superfamily/HAD-like"/>
    <property type="match status" value="2"/>
</dbReference>
<keyword evidence="1" id="KW-0378">Hydrolase</keyword>
<gene>
    <name evidence="1" type="ORF">OQ273_15400</name>
</gene>
<sequence>MSSHTTVLLPRSKTTGQLSVRLCADAAAVLCDLDGCLASENRAFEDAPAFVETCGDRLWIVSNNSTDTAASLSEKLDAIGLTIPAERILLAGEQTLRHLAASQPAKGISLYAGHDLQTLKDELQPVASNDPGIVLLCRDLEFKLATLDRLVADIDRGAELWVSNTDVSHPGIGGRPIPETGALLAALQAIRSDTPYRCIGKPDPYLLRQVLRKSATVPGDAVFVGDNALTDGCAAKSAGIDFVHLVRGGDGR</sequence>
<dbReference type="InterPro" id="IPR036412">
    <property type="entry name" value="HAD-like_sf"/>
</dbReference>
<dbReference type="GO" id="GO:0005737">
    <property type="term" value="C:cytoplasm"/>
    <property type="evidence" value="ECO:0007669"/>
    <property type="project" value="TreeGrafter"/>
</dbReference>
<protein>
    <submittedName>
        <fullName evidence="1">HAD hydrolase-like protein</fullName>
    </submittedName>
</protein>
<dbReference type="EMBL" id="JAPJZI010000001">
    <property type="protein sequence ID" value="MDA5399968.1"/>
    <property type="molecule type" value="Genomic_DNA"/>
</dbReference>
<evidence type="ECO:0000313" key="2">
    <source>
        <dbReference type="Proteomes" id="UP001151234"/>
    </source>
</evidence>
<evidence type="ECO:0000313" key="1">
    <source>
        <dbReference type="EMBL" id="MDA5399968.1"/>
    </source>
</evidence>
<dbReference type="Proteomes" id="UP001151234">
    <property type="component" value="Unassembled WGS sequence"/>
</dbReference>
<comment type="caution">
    <text evidence="1">The sequence shown here is derived from an EMBL/GenBank/DDBJ whole genome shotgun (WGS) entry which is preliminary data.</text>
</comment>
<accession>A0A9X3ZIM3</accession>
<name>A0A9X3ZIM3_9HYPH</name>
<dbReference type="AlphaFoldDB" id="A0A9X3ZIM3"/>
<dbReference type="RefSeq" id="WP_267991381.1">
    <property type="nucleotide sequence ID" value="NZ_JAPJZI010000001.1"/>
</dbReference>